<keyword evidence="2" id="KW-0812">Transmembrane</keyword>
<evidence type="ECO:0000313" key="4">
    <source>
        <dbReference type="Proteomes" id="UP001497516"/>
    </source>
</evidence>
<evidence type="ECO:0000256" key="2">
    <source>
        <dbReference type="SAM" id="Phobius"/>
    </source>
</evidence>
<dbReference type="PANTHER" id="PTHR31272">
    <property type="entry name" value="CYTOCHROME C-TYPE BIOGENESIS PROTEIN HI_1454-RELATED"/>
    <property type="match status" value="1"/>
</dbReference>
<feature type="transmembrane region" description="Helical" evidence="2">
    <location>
        <begin position="31"/>
        <end position="51"/>
    </location>
</feature>
<dbReference type="PANTHER" id="PTHR31272:SF6">
    <property type="entry name" value="CYTOCHROME C-TYPE BIOGENESIS CCDA-LIKE CHLOROPLASTIC PROTEIN"/>
    <property type="match status" value="1"/>
</dbReference>
<sequence length="83" mass="8755">MDHTGAFGSGKSRTEDPVVGGSLLLTYTTGYVAPLLLAASFAGALQSLLSFRKFSAWINPTSRALLLGGGVNTFMDRLFPVSM</sequence>
<dbReference type="AlphaFoldDB" id="A0AAV2C8Z0"/>
<proteinExistence type="predicted"/>
<dbReference type="GO" id="GO:0017004">
    <property type="term" value="P:cytochrome complex assembly"/>
    <property type="evidence" value="ECO:0007669"/>
    <property type="project" value="UniProtKB-KW"/>
</dbReference>
<dbReference type="Proteomes" id="UP001497516">
    <property type="component" value="Chromosome 1"/>
</dbReference>
<organism evidence="3 4">
    <name type="scientific">Linum trigynum</name>
    <dbReference type="NCBI Taxonomy" id="586398"/>
    <lineage>
        <taxon>Eukaryota</taxon>
        <taxon>Viridiplantae</taxon>
        <taxon>Streptophyta</taxon>
        <taxon>Embryophyta</taxon>
        <taxon>Tracheophyta</taxon>
        <taxon>Spermatophyta</taxon>
        <taxon>Magnoliopsida</taxon>
        <taxon>eudicotyledons</taxon>
        <taxon>Gunneridae</taxon>
        <taxon>Pentapetalae</taxon>
        <taxon>rosids</taxon>
        <taxon>fabids</taxon>
        <taxon>Malpighiales</taxon>
        <taxon>Linaceae</taxon>
        <taxon>Linum</taxon>
    </lineage>
</organism>
<evidence type="ECO:0000256" key="1">
    <source>
        <dbReference type="ARBA" id="ARBA00022748"/>
    </source>
</evidence>
<dbReference type="InterPro" id="IPR051790">
    <property type="entry name" value="Cytochrome_c-biogenesis_DsbD"/>
</dbReference>
<name>A0AAV2C8Z0_9ROSI</name>
<reference evidence="3 4" key="1">
    <citation type="submission" date="2024-04" db="EMBL/GenBank/DDBJ databases">
        <authorList>
            <person name="Fracassetti M."/>
        </authorList>
    </citation>
    <scope>NUCLEOTIDE SEQUENCE [LARGE SCALE GENOMIC DNA]</scope>
</reference>
<keyword evidence="4" id="KW-1185">Reference proteome</keyword>
<gene>
    <name evidence="3" type="ORF">LTRI10_LOCUS720</name>
</gene>
<accession>A0AAV2C8Z0</accession>
<evidence type="ECO:0000313" key="3">
    <source>
        <dbReference type="EMBL" id="CAL1352777.1"/>
    </source>
</evidence>
<protein>
    <submittedName>
        <fullName evidence="3">Uncharacterized protein</fullName>
    </submittedName>
</protein>
<keyword evidence="1" id="KW-0201">Cytochrome c-type biogenesis</keyword>
<keyword evidence="2" id="KW-0472">Membrane</keyword>
<keyword evidence="2" id="KW-1133">Transmembrane helix</keyword>
<dbReference type="EMBL" id="OZ034813">
    <property type="protein sequence ID" value="CAL1352777.1"/>
    <property type="molecule type" value="Genomic_DNA"/>
</dbReference>